<gene>
    <name evidence="2" type="ORF">BN946_scf184761.g13</name>
</gene>
<protein>
    <recommendedName>
        <fullName evidence="4">Secreted protein</fullName>
    </recommendedName>
</protein>
<dbReference type="EMBL" id="CCBP010000090">
    <property type="protein sequence ID" value="CDO70675.1"/>
    <property type="molecule type" value="Genomic_DNA"/>
</dbReference>
<evidence type="ECO:0000313" key="3">
    <source>
        <dbReference type="Proteomes" id="UP000029665"/>
    </source>
</evidence>
<evidence type="ECO:0008006" key="4">
    <source>
        <dbReference type="Google" id="ProtNLM"/>
    </source>
</evidence>
<organism evidence="2 3">
    <name type="scientific">Pycnoporus cinnabarinus</name>
    <name type="common">Cinnabar-red polypore</name>
    <name type="synonym">Trametes cinnabarina</name>
    <dbReference type="NCBI Taxonomy" id="5643"/>
    <lineage>
        <taxon>Eukaryota</taxon>
        <taxon>Fungi</taxon>
        <taxon>Dikarya</taxon>
        <taxon>Basidiomycota</taxon>
        <taxon>Agaricomycotina</taxon>
        <taxon>Agaricomycetes</taxon>
        <taxon>Polyporales</taxon>
        <taxon>Polyporaceae</taxon>
        <taxon>Trametes</taxon>
    </lineage>
</organism>
<accession>A0A060S8J1</accession>
<feature type="signal peptide" evidence="1">
    <location>
        <begin position="1"/>
        <end position="27"/>
    </location>
</feature>
<keyword evidence="3" id="KW-1185">Reference proteome</keyword>
<feature type="chain" id="PRO_5001587328" description="Secreted protein" evidence="1">
    <location>
        <begin position="28"/>
        <end position="68"/>
    </location>
</feature>
<comment type="caution">
    <text evidence="2">The sequence shown here is derived from an EMBL/GenBank/DDBJ whole genome shotgun (WGS) entry which is preliminary data.</text>
</comment>
<sequence>MPSFSPRLTARLLTMVAFFLTTTTASSRWLMPSTTHKDGRNAALYAPLKRRMVENGDWDRCVLRVPGD</sequence>
<evidence type="ECO:0000256" key="1">
    <source>
        <dbReference type="SAM" id="SignalP"/>
    </source>
</evidence>
<dbReference type="AlphaFoldDB" id="A0A060S8J1"/>
<keyword evidence="1" id="KW-0732">Signal</keyword>
<dbReference type="HOGENOM" id="CLU_2795182_0_0_1"/>
<name>A0A060S8J1_PYCCI</name>
<dbReference type="Proteomes" id="UP000029665">
    <property type="component" value="Unassembled WGS sequence"/>
</dbReference>
<reference evidence="2" key="1">
    <citation type="submission" date="2014-01" db="EMBL/GenBank/DDBJ databases">
        <title>The genome of the white-rot fungus Pycnoporus cinnabarinus: a basidiomycete model with a versatile arsenal for lignocellulosic biomass breakdown.</title>
        <authorList>
            <person name="Levasseur A."/>
            <person name="Lomascolo A."/>
            <person name="Ruiz-Duenas F.J."/>
            <person name="Uzan E."/>
            <person name="Piumi F."/>
            <person name="Kues U."/>
            <person name="Ram A.F.J."/>
            <person name="Murat C."/>
            <person name="Haon M."/>
            <person name="Benoit I."/>
            <person name="Arfi Y."/>
            <person name="Chevret D."/>
            <person name="Drula E."/>
            <person name="Kwon M.J."/>
            <person name="Gouret P."/>
            <person name="Lesage-Meessen L."/>
            <person name="Lombard V."/>
            <person name="Mariette J."/>
            <person name="Noirot C."/>
            <person name="Park J."/>
            <person name="Patyshakuliyeva A."/>
            <person name="Wieneger R.A.B."/>
            <person name="Wosten H.A.B."/>
            <person name="Martin F."/>
            <person name="Coutinho P.M."/>
            <person name="de Vries R."/>
            <person name="Martinez A.T."/>
            <person name="Klopp C."/>
            <person name="Pontarotti P."/>
            <person name="Henrissat B."/>
            <person name="Record E."/>
        </authorList>
    </citation>
    <scope>NUCLEOTIDE SEQUENCE [LARGE SCALE GENOMIC DNA]</scope>
    <source>
        <strain evidence="2">BRFM137</strain>
    </source>
</reference>
<evidence type="ECO:0000313" key="2">
    <source>
        <dbReference type="EMBL" id="CDO70675.1"/>
    </source>
</evidence>
<proteinExistence type="predicted"/>
<dbReference type="OrthoDB" id="6221744at2759"/>